<evidence type="ECO:0000313" key="6">
    <source>
        <dbReference type="EMBL" id="MCO4292552.1"/>
    </source>
</evidence>
<sequence>MSRHKIILLILFIFLTGVAFYLLFPIKGIQVPPSTTAKAEKFKRDFLASQTPADTSAPNIIVILADDLGKYDLTLYGQGQVNAPNINQLASEGVKFNNAYVSAPVCSPSRAGLMTGRYQERFGYEFQIQGQYVSNRLQYLAFAHFLNLGQMKANDIPEDELPGKSSMANIGLPASEIMLSELLKAKGYSTALIGKWHLGYEKPLLPLQRGFGHHYGFYEAYSLYGHPDDSSLVNYHHDEFSDKHIWKTGRQGPAQIRNDEVIVDDKEYLTDKLTAEAIGFIDKNKNKPFFLYLAYNAPHSPFQAKKSDYDYYKDVKDPNKRTYYAMIKALDDGIGRLNQALKDQKLDKNTIIFFLSDNGGATYTNATDNAPLKAGKFAHFEGGINVPMLLKWPKKIHSNTTFDNRVSSLDIFSTVSAATKAQLPTDRVYDGVDLIPYLNNTIKTIPHKNLFWRVGRNSAVISENWKLIISKMDNKEYLYNLKDDPYEQKNLVQKDPKKVTELKTELSNWEKQLSAPRWKGLIHFQYNFKDGLYNVDI</sequence>
<keyword evidence="2" id="KW-0479">Metal-binding</keyword>
<name>A0A9X2JBJ6_9SPHI</name>
<evidence type="ECO:0000256" key="2">
    <source>
        <dbReference type="ARBA" id="ARBA00022723"/>
    </source>
</evidence>
<feature type="domain" description="Sulfatase N-terminal" evidence="5">
    <location>
        <begin position="58"/>
        <end position="419"/>
    </location>
</feature>
<evidence type="ECO:0000256" key="1">
    <source>
        <dbReference type="ARBA" id="ARBA00008779"/>
    </source>
</evidence>
<dbReference type="EMBL" id="JAMWYS010000024">
    <property type="protein sequence ID" value="MCO4292552.1"/>
    <property type="molecule type" value="Genomic_DNA"/>
</dbReference>
<dbReference type="InterPro" id="IPR017850">
    <property type="entry name" value="Alkaline_phosphatase_core_sf"/>
</dbReference>
<dbReference type="RefSeq" id="WP_252587037.1">
    <property type="nucleotide sequence ID" value="NZ_JAMWYS010000024.1"/>
</dbReference>
<comment type="caution">
    <text evidence="6">The sequence shown here is derived from an EMBL/GenBank/DDBJ whole genome shotgun (WGS) entry which is preliminary data.</text>
</comment>
<proteinExistence type="inferred from homology"/>
<dbReference type="Pfam" id="PF00884">
    <property type="entry name" value="Sulfatase"/>
    <property type="match status" value="1"/>
</dbReference>
<dbReference type="GO" id="GO:0046872">
    <property type="term" value="F:metal ion binding"/>
    <property type="evidence" value="ECO:0007669"/>
    <property type="project" value="UniProtKB-KW"/>
</dbReference>
<dbReference type="PANTHER" id="PTHR42693">
    <property type="entry name" value="ARYLSULFATASE FAMILY MEMBER"/>
    <property type="match status" value="1"/>
</dbReference>
<keyword evidence="7" id="KW-1185">Reference proteome</keyword>
<dbReference type="InterPro" id="IPR050738">
    <property type="entry name" value="Sulfatase"/>
</dbReference>
<dbReference type="Proteomes" id="UP001155182">
    <property type="component" value="Unassembled WGS sequence"/>
</dbReference>
<reference evidence="6" key="1">
    <citation type="submission" date="2022-06" db="EMBL/GenBank/DDBJ databases">
        <title>Solitalea sp. MAHUQ-68 isolated from rhizospheric soil.</title>
        <authorList>
            <person name="Huq M.A."/>
        </authorList>
    </citation>
    <scope>NUCLEOTIDE SEQUENCE</scope>
    <source>
        <strain evidence="6">MAHUQ-68</strain>
    </source>
</reference>
<dbReference type="InterPro" id="IPR024607">
    <property type="entry name" value="Sulfatase_CS"/>
</dbReference>
<evidence type="ECO:0000256" key="4">
    <source>
        <dbReference type="ARBA" id="ARBA00022837"/>
    </source>
</evidence>
<evidence type="ECO:0000259" key="5">
    <source>
        <dbReference type="Pfam" id="PF00884"/>
    </source>
</evidence>
<comment type="similarity">
    <text evidence="1">Belongs to the sulfatase family.</text>
</comment>
<dbReference type="InterPro" id="IPR000917">
    <property type="entry name" value="Sulfatase_N"/>
</dbReference>
<organism evidence="6 7">
    <name type="scientific">Solitalea agri</name>
    <dbReference type="NCBI Taxonomy" id="2953739"/>
    <lineage>
        <taxon>Bacteria</taxon>
        <taxon>Pseudomonadati</taxon>
        <taxon>Bacteroidota</taxon>
        <taxon>Sphingobacteriia</taxon>
        <taxon>Sphingobacteriales</taxon>
        <taxon>Sphingobacteriaceae</taxon>
        <taxon>Solitalea</taxon>
    </lineage>
</organism>
<dbReference type="SUPFAM" id="SSF53649">
    <property type="entry name" value="Alkaline phosphatase-like"/>
    <property type="match status" value="1"/>
</dbReference>
<evidence type="ECO:0000256" key="3">
    <source>
        <dbReference type="ARBA" id="ARBA00022801"/>
    </source>
</evidence>
<dbReference type="PROSITE" id="PS00149">
    <property type="entry name" value="SULFATASE_2"/>
    <property type="match status" value="1"/>
</dbReference>
<dbReference type="GO" id="GO:0004065">
    <property type="term" value="F:arylsulfatase activity"/>
    <property type="evidence" value="ECO:0007669"/>
    <property type="project" value="TreeGrafter"/>
</dbReference>
<dbReference type="Gene3D" id="3.30.1120.10">
    <property type="match status" value="1"/>
</dbReference>
<dbReference type="PANTHER" id="PTHR42693:SF53">
    <property type="entry name" value="ENDO-4-O-SULFATASE"/>
    <property type="match status" value="1"/>
</dbReference>
<dbReference type="Gene3D" id="3.40.720.10">
    <property type="entry name" value="Alkaline Phosphatase, subunit A"/>
    <property type="match status" value="1"/>
</dbReference>
<dbReference type="PROSITE" id="PS00523">
    <property type="entry name" value="SULFATASE_1"/>
    <property type="match status" value="1"/>
</dbReference>
<evidence type="ECO:0000313" key="7">
    <source>
        <dbReference type="Proteomes" id="UP001155182"/>
    </source>
</evidence>
<gene>
    <name evidence="6" type="ORF">NF867_06745</name>
</gene>
<dbReference type="AlphaFoldDB" id="A0A9X2JBJ6"/>
<accession>A0A9X2JBJ6</accession>
<keyword evidence="4" id="KW-0106">Calcium</keyword>
<keyword evidence="3 6" id="KW-0378">Hydrolase</keyword>
<protein>
    <submittedName>
        <fullName evidence="6">Sulfatase-like hydrolase/transferase</fullName>
    </submittedName>
</protein>